<dbReference type="InterPro" id="IPR030854">
    <property type="entry name" value="RNase_J_bac"/>
</dbReference>
<keyword evidence="2 11" id="KW-0963">Cytoplasm</keyword>
<evidence type="ECO:0000256" key="8">
    <source>
        <dbReference type="ARBA" id="ARBA00022833"/>
    </source>
</evidence>
<feature type="active site" description="Proton donor" evidence="12">
    <location>
        <position position="193"/>
    </location>
</feature>
<dbReference type="FunFam" id="3.10.20.580:FF:000001">
    <property type="entry name" value="Ribonuclease J"/>
    <property type="match status" value="1"/>
</dbReference>
<evidence type="ECO:0000256" key="5">
    <source>
        <dbReference type="ARBA" id="ARBA00022723"/>
    </source>
</evidence>
<dbReference type="NCBIfam" id="TIGR00649">
    <property type="entry name" value="MG423"/>
    <property type="match status" value="1"/>
</dbReference>
<evidence type="ECO:0000256" key="12">
    <source>
        <dbReference type="PIRSR" id="PIRSR004803-1"/>
    </source>
</evidence>
<dbReference type="HAMAP" id="MF_01491">
    <property type="entry name" value="RNase_J_bact"/>
    <property type="match status" value="1"/>
</dbReference>
<comment type="similarity">
    <text evidence="11">Belongs to the metallo-beta-lactamase superfamily. RNA-metabolizing metallo-beta-lactamase-like family. Bacterial RNase J subfamily.</text>
</comment>
<feature type="binding site" evidence="14">
    <location>
        <position position="70"/>
    </location>
    <ligand>
        <name>Zn(2+)</name>
        <dbReference type="ChEBI" id="CHEBI:29105"/>
        <label>1</label>
        <note>catalytic</note>
    </ligand>
</feature>
<dbReference type="SUPFAM" id="SSF56281">
    <property type="entry name" value="Metallo-hydrolase/oxidoreductase"/>
    <property type="match status" value="1"/>
</dbReference>
<feature type="binding site" evidence="11 13">
    <location>
        <begin position="362"/>
        <end position="366"/>
    </location>
    <ligand>
        <name>substrate</name>
    </ligand>
</feature>
<evidence type="ECO:0000256" key="11">
    <source>
        <dbReference type="HAMAP-Rule" id="MF_01491"/>
    </source>
</evidence>
<dbReference type="Pfam" id="PF07521">
    <property type="entry name" value="RMMBL"/>
    <property type="match status" value="1"/>
</dbReference>
<dbReference type="InterPro" id="IPR042173">
    <property type="entry name" value="RNase_J_2"/>
</dbReference>
<protein>
    <recommendedName>
        <fullName evidence="11">Ribonuclease J</fullName>
        <shortName evidence="11">RNase J</shortName>
        <ecNumber evidence="11">3.1.-.-</ecNumber>
    </recommendedName>
</protein>
<feature type="binding site" evidence="13">
    <location>
        <begin position="230"/>
        <end position="232"/>
    </location>
    <ligand>
        <name>substrate</name>
    </ligand>
</feature>
<evidence type="ECO:0000256" key="7">
    <source>
        <dbReference type="ARBA" id="ARBA00022801"/>
    </source>
</evidence>
<feature type="binding site" evidence="14">
    <location>
        <position position="47"/>
    </location>
    <ligand>
        <name>Ca(2+)</name>
        <dbReference type="ChEBI" id="CHEBI:29108"/>
    </ligand>
</feature>
<dbReference type="Gene3D" id="3.60.15.10">
    <property type="entry name" value="Ribonuclease Z/Hydroxyacylglutathione hydrolase-like"/>
    <property type="match status" value="1"/>
</dbReference>
<dbReference type="InterPro" id="IPR001279">
    <property type="entry name" value="Metallo-B-lactamas"/>
</dbReference>
<keyword evidence="7 11" id="KW-0378">Hydrolase</keyword>
<organism evidence="16">
    <name type="scientific">Loigolactobacillus rennini</name>
    <dbReference type="NCBI Taxonomy" id="238013"/>
    <lineage>
        <taxon>Bacteria</taxon>
        <taxon>Bacillati</taxon>
        <taxon>Bacillota</taxon>
        <taxon>Bacilli</taxon>
        <taxon>Lactobacillales</taxon>
        <taxon>Lactobacillaceae</taxon>
        <taxon>Loigolactobacillus</taxon>
    </lineage>
</organism>
<feature type="domain" description="Metallo-beta-lactamase" evidence="15">
    <location>
        <begin position="17"/>
        <end position="213"/>
    </location>
</feature>
<proteinExistence type="inferred from homology"/>
<feature type="binding site" evidence="14">
    <location>
        <position position="441"/>
    </location>
    <ligand>
        <name>Ca(2+)</name>
        <dbReference type="ChEBI" id="CHEBI:29108"/>
    </ligand>
</feature>
<keyword evidence="3 11" id="KW-0698">rRNA processing</keyword>
<keyword evidence="10 11" id="KW-0694">RNA-binding</keyword>
<name>A0A1K2I6S4_9LACO</name>
<feature type="binding site" evidence="14">
    <location>
        <position position="161"/>
    </location>
    <ligand>
        <name>Zn(2+)</name>
        <dbReference type="ChEBI" id="CHEBI:29105"/>
        <label>1</label>
        <note>catalytic</note>
    </ligand>
</feature>
<dbReference type="GO" id="GO:0003723">
    <property type="term" value="F:RNA binding"/>
    <property type="evidence" value="ECO:0007669"/>
    <property type="project" value="UniProtKB-UniRule"/>
</dbReference>
<comment type="subcellular location">
    <subcellularLocation>
        <location evidence="1 11">Cytoplasm</location>
    </subcellularLocation>
</comment>
<feature type="binding site" evidence="14">
    <location>
        <position position="45"/>
    </location>
    <ligand>
        <name>Ca(2+)</name>
        <dbReference type="ChEBI" id="CHEBI:29108"/>
    </ligand>
</feature>
<evidence type="ECO:0000256" key="3">
    <source>
        <dbReference type="ARBA" id="ARBA00022552"/>
    </source>
</evidence>
<evidence type="ECO:0000256" key="6">
    <source>
        <dbReference type="ARBA" id="ARBA00022759"/>
    </source>
</evidence>
<dbReference type="GO" id="GO:0004534">
    <property type="term" value="F:5'-3' RNA exonuclease activity"/>
    <property type="evidence" value="ECO:0007669"/>
    <property type="project" value="UniProtKB-UniRule"/>
</dbReference>
<keyword evidence="6 11" id="KW-0255">Endonuclease</keyword>
<feature type="binding site" evidence="14">
    <location>
        <position position="72"/>
    </location>
    <ligand>
        <name>Zn(2+)</name>
        <dbReference type="ChEBI" id="CHEBI:29105"/>
        <label>1</label>
        <note>catalytic</note>
    </ligand>
</feature>
<comment type="cofactor">
    <cofactor evidence="14">
        <name>Ca(2+)</name>
        <dbReference type="ChEBI" id="CHEBI:29108"/>
    </cofactor>
    <text evidence="14">Binds 1 Ca(2+) cation per subunit. Seen in 1 crystal structure, it is not clear if it is physiologically important.</text>
</comment>
<dbReference type="Pfam" id="PF22505">
    <property type="entry name" value="RNase_J_b_CASP"/>
    <property type="match status" value="1"/>
</dbReference>
<comment type="subunit">
    <text evidence="11">Homodimer, may be a subunit of the RNA degradosome.</text>
</comment>
<dbReference type="InterPro" id="IPR055132">
    <property type="entry name" value="RNase_J_b_CASP"/>
</dbReference>
<keyword evidence="8 14" id="KW-0862">Zinc</keyword>
<feature type="binding site" evidence="14">
    <location>
        <position position="74"/>
    </location>
    <ligand>
        <name>Zn(2+)</name>
        <dbReference type="ChEBI" id="CHEBI:29105"/>
        <label>1</label>
        <note>catalytic</note>
    </ligand>
</feature>
<evidence type="ECO:0000256" key="2">
    <source>
        <dbReference type="ARBA" id="ARBA00022490"/>
    </source>
</evidence>
<dbReference type="EMBL" id="LT634362">
    <property type="protein sequence ID" value="SFZ87930.1"/>
    <property type="molecule type" value="Genomic_DNA"/>
</dbReference>
<evidence type="ECO:0000256" key="4">
    <source>
        <dbReference type="ARBA" id="ARBA00022722"/>
    </source>
</evidence>
<dbReference type="InterPro" id="IPR036866">
    <property type="entry name" value="RibonucZ/Hydroxyglut_hydro"/>
</dbReference>
<dbReference type="Gene3D" id="3.10.20.580">
    <property type="match status" value="1"/>
</dbReference>
<dbReference type="CDD" id="cd07714">
    <property type="entry name" value="RNaseJ_MBL-fold"/>
    <property type="match status" value="1"/>
</dbReference>
<keyword evidence="4 11" id="KW-0540">Nuclease</keyword>
<evidence type="ECO:0000256" key="1">
    <source>
        <dbReference type="ARBA" id="ARBA00004496"/>
    </source>
</evidence>
<dbReference type="PANTHER" id="PTHR43694:SF4">
    <property type="entry name" value="RIBONUCLEASE J 2"/>
    <property type="match status" value="1"/>
</dbReference>
<gene>
    <name evidence="11" type="primary">rnj</name>
    <name evidence="16" type="ORF">LREN565_1043</name>
</gene>
<dbReference type="Pfam" id="PF00753">
    <property type="entry name" value="Lactamase_B"/>
    <property type="match status" value="1"/>
</dbReference>
<dbReference type="SMART" id="SM00849">
    <property type="entry name" value="Lactamase_B"/>
    <property type="match status" value="1"/>
</dbReference>
<keyword evidence="9 11" id="KW-0269">Exonuclease</keyword>
<keyword evidence="5 14" id="KW-0479">Metal-binding</keyword>
<comment type="function">
    <text evidence="11">An RNase that has 5'-3' exonuclease and possibly endonuclease activity. Involved in maturation of rRNA and in some organisms also mRNA maturation and/or decay.</text>
</comment>
<dbReference type="InterPro" id="IPR004613">
    <property type="entry name" value="RNase_J"/>
</dbReference>
<sequence>MSSRVKIMPLGGVRENGKNMYVVEVDDEIYILDCGLMYPENELLGIDVVIPDFSYLEKNIDRVVGIFLTHGHADAIGALNYFVKQHSVPVFGSALTIALAKLNVKADSKTKRFNDFHVIDKDTTIDFKHASVSFFKTTHSIPDSLGIVIKTNVGSVVYTGDFKFDQSATPEYQSDFARLAQIGQDHVLALLSDSANAESPYKMASERDIGSSILDTFQYHDGRIIVASVASNIARIQQVINAAAKSGRKVILTGRDLEKIIRTAMRLKRLALPTPDILVPLKEMRRLAPEKTVILETGKMGEPIKALQKMATNRHRSIRIKSGDLVYITTTPSHAMETTVAKTKDMIYRAGAEVKAVSDDIHASGHGNKDDLQLMLNLIKPTYLIPIQGEYRLLAAHAKIAHEMGMPYENIFITSKGDVLDYHKNQMHLANQVDVGNTMIDGIGVGDIGNIVLRDRKMLSEDGIFVAVITINRKKRMIVSHPQITTRGFVYIKTSHDLIRESAKLVTKTVQNNLDNKEFDWSHLKQDIREALSSFLFEQTRRRPVILPVIMEVNQNRRRTVSKS</sequence>
<feature type="binding site" evidence="14">
    <location>
        <position position="139"/>
    </location>
    <ligand>
        <name>Zn(2+)</name>
        <dbReference type="ChEBI" id="CHEBI:29105"/>
        <label>1</label>
        <note>catalytic</note>
    </ligand>
</feature>
<dbReference type="Pfam" id="PF17770">
    <property type="entry name" value="RNase_J_C"/>
    <property type="match status" value="1"/>
</dbReference>
<comment type="cofactor">
    <cofactor evidence="14">
        <name>Zn(2+)</name>
        <dbReference type="ChEBI" id="CHEBI:29105"/>
    </cofactor>
    <text evidence="14">Binds 2 Zn(2+) ions per subunit. It is not clear if Zn(2+) or Mg(2+) is physiologically important.</text>
</comment>
<dbReference type="InterPro" id="IPR041636">
    <property type="entry name" value="RNase_J_C"/>
</dbReference>
<evidence type="ECO:0000256" key="14">
    <source>
        <dbReference type="PIRSR" id="PIRSR004803-3"/>
    </source>
</evidence>
<accession>A0A1K2I6S4</accession>
<evidence type="ECO:0000256" key="9">
    <source>
        <dbReference type="ARBA" id="ARBA00022839"/>
    </source>
</evidence>
<evidence type="ECO:0000256" key="13">
    <source>
        <dbReference type="PIRSR" id="PIRSR004803-2"/>
    </source>
</evidence>
<reference evidence="16" key="1">
    <citation type="submission" date="2016-11" db="EMBL/GenBank/DDBJ databases">
        <authorList>
            <person name="Jaros S."/>
            <person name="Januszkiewicz K."/>
            <person name="Wedrychowicz H."/>
        </authorList>
    </citation>
    <scope>NUCLEOTIDE SEQUENCE</scope>
    <source>
        <strain evidence="16">ACA-DC 565</strain>
    </source>
</reference>
<evidence type="ECO:0000313" key="16">
    <source>
        <dbReference type="EMBL" id="SFZ87930.1"/>
    </source>
</evidence>
<dbReference type="GO" id="GO:0008270">
    <property type="term" value="F:zinc ion binding"/>
    <property type="evidence" value="ECO:0007669"/>
    <property type="project" value="InterPro"/>
</dbReference>
<dbReference type="PIRSF" id="PIRSF004803">
    <property type="entry name" value="RnjA"/>
    <property type="match status" value="1"/>
</dbReference>
<dbReference type="GO" id="GO:0004521">
    <property type="term" value="F:RNA endonuclease activity"/>
    <property type="evidence" value="ECO:0007669"/>
    <property type="project" value="UniProtKB-UniRule"/>
</dbReference>
<dbReference type="Gene3D" id="3.40.50.10710">
    <property type="entry name" value="Metallo-hydrolase/oxidoreductase"/>
    <property type="match status" value="1"/>
</dbReference>
<evidence type="ECO:0000256" key="10">
    <source>
        <dbReference type="ARBA" id="ARBA00022884"/>
    </source>
</evidence>
<feature type="active site" description="Proton acceptor" evidence="12">
    <location>
        <position position="366"/>
    </location>
</feature>
<dbReference type="GO" id="GO:0005737">
    <property type="term" value="C:cytoplasm"/>
    <property type="evidence" value="ECO:0007669"/>
    <property type="project" value="UniProtKB-SubCell"/>
</dbReference>
<dbReference type="EC" id="3.1.-.-" evidence="11"/>
<dbReference type="GO" id="GO:0006364">
    <property type="term" value="P:rRNA processing"/>
    <property type="evidence" value="ECO:0007669"/>
    <property type="project" value="UniProtKB-UniRule"/>
</dbReference>
<dbReference type="InterPro" id="IPR011108">
    <property type="entry name" value="RMMBL"/>
</dbReference>
<evidence type="ECO:0000259" key="15">
    <source>
        <dbReference type="SMART" id="SM00849"/>
    </source>
</evidence>
<dbReference type="AlphaFoldDB" id="A0A1K2I6S4"/>
<keyword evidence="14" id="KW-0106">Calcium</keyword>
<dbReference type="PANTHER" id="PTHR43694">
    <property type="entry name" value="RIBONUCLEASE J"/>
    <property type="match status" value="1"/>
</dbReference>